<dbReference type="Pfam" id="PF00246">
    <property type="entry name" value="Peptidase_M14"/>
    <property type="match status" value="1"/>
</dbReference>
<comment type="similarity">
    <text evidence="2">Belongs to the peptidase M14 family.</text>
</comment>
<keyword evidence="6" id="KW-0482">Metalloprotease</keyword>
<reference evidence="8 9" key="1">
    <citation type="submission" date="2019-07" db="EMBL/GenBank/DDBJ databases">
        <title>Whole genome shotgun sequence of Segetibacter aerophilus NBRC 106135.</title>
        <authorList>
            <person name="Hosoyama A."/>
            <person name="Uohara A."/>
            <person name="Ohji S."/>
            <person name="Ichikawa N."/>
        </authorList>
    </citation>
    <scope>NUCLEOTIDE SEQUENCE [LARGE SCALE GENOMIC DNA]</scope>
    <source>
        <strain evidence="8 9">NBRC 106135</strain>
    </source>
</reference>
<dbReference type="SUPFAM" id="SSF53187">
    <property type="entry name" value="Zn-dependent exopeptidases"/>
    <property type="match status" value="1"/>
</dbReference>
<evidence type="ECO:0000256" key="4">
    <source>
        <dbReference type="ARBA" id="ARBA00022801"/>
    </source>
</evidence>
<keyword evidence="5" id="KW-0862">Zinc</keyword>
<evidence type="ECO:0000256" key="3">
    <source>
        <dbReference type="ARBA" id="ARBA00022670"/>
    </source>
</evidence>
<sequence length="919" mass="102086">MISKILTAVSIILLNVVVCSSQVIPTPKEHFGFNIGDDYQLANYTQTEAYVKKLAAASDRTKLVDIGLTEEGRHQFMLIISSSTNIRNLDRYKEISQKLARAEDLTDEQAHTLATEGKAVVWIDGGLHATEVVGAHQLIETMYQLVSRKDPETLRILDEAIILFVHANPDGQELVSNWYMKDSDVKKRKTNIPRLYEKYIGHDNNRDFFMMNMKETQNISKQQYIEWMPQVIYNHHQTGPAGSVLAGPPYRDPFNYAFDPLLVTSIDAVGAAMNNRLNLEGKPGYTQRAGSSYSTWWNGGLRTTAYFHNMVGLLTEIIGGPTPAAIPLVPSRLIPNGATPNPVVPQEWHFRQSIDYSVSLNYAVLNYSINQKQDLLYGIYKMGKNSIEKGNRDTWTLSPRYIDSINNAFKKDQKLARSGEGERAISERDTVPTKYFDAVYKDPTLRDPRGYIISADQPDFPTAVKFINALIYSGIGVHRASADFTVAGKKYPSGSYIIKTSQAFRPHILDMFEPQDHPNDFQYPGGPPIPPYDAAGWTLAYEMGIHFDRILNAFDGPFQKVPYGQLQSPKGLVTKAASDGYVLSAASNNSFIAVNDLIEKGVDVYRLSSSQQKDIATGSFYFEANSKTKPLIEKYSNELGLKVTGLKKRPPVMTKATPLRIALWDTYGGSISSGWVRWIFEQYHFPFTVIYSKDVDNEDLRQKYDVLVFVSGAIPAVRAAGAPNRGGGQQPKPEEIPAELRERLGRITQDTSIPRLKSFMATGGKIVTIGTSANLAYHIGLPVRNALVEVVKGQDVPLPGEKYYIPGSIMNITVDTTSDATLGMPRKADVYFDASPVFKIAPGAIASGDVKSIAWFASGKPLRSGWAWGQAYLQDGIAAFEAKVGAGKLVVFGPEVTFRGQTHGTFKLLFNQLYRLDQK</sequence>
<dbReference type="SMART" id="SM00631">
    <property type="entry name" value="Zn_pept"/>
    <property type="match status" value="1"/>
</dbReference>
<dbReference type="GO" id="GO:0006508">
    <property type="term" value="P:proteolysis"/>
    <property type="evidence" value="ECO:0007669"/>
    <property type="project" value="UniProtKB-KW"/>
</dbReference>
<dbReference type="GO" id="GO:0004181">
    <property type="term" value="F:metallocarboxypeptidase activity"/>
    <property type="evidence" value="ECO:0007669"/>
    <property type="project" value="InterPro"/>
</dbReference>
<dbReference type="CDD" id="cd06240">
    <property type="entry name" value="M14-like"/>
    <property type="match status" value="1"/>
</dbReference>
<protein>
    <submittedName>
        <fullName evidence="8">Peptidase</fullName>
    </submittedName>
</protein>
<dbReference type="InterPro" id="IPR000834">
    <property type="entry name" value="Peptidase_M14"/>
</dbReference>
<accession>A0A512BG88</accession>
<dbReference type="Gene3D" id="3.40.630.10">
    <property type="entry name" value="Zn peptidases"/>
    <property type="match status" value="1"/>
</dbReference>
<dbReference type="RefSeq" id="WP_147205080.1">
    <property type="nucleotide sequence ID" value="NZ_BJYT01000014.1"/>
</dbReference>
<dbReference type="GO" id="GO:0008270">
    <property type="term" value="F:zinc ion binding"/>
    <property type="evidence" value="ECO:0007669"/>
    <property type="project" value="InterPro"/>
</dbReference>
<dbReference type="Proteomes" id="UP000321513">
    <property type="component" value="Unassembled WGS sequence"/>
</dbReference>
<keyword evidence="9" id="KW-1185">Reference proteome</keyword>
<evidence type="ECO:0000256" key="6">
    <source>
        <dbReference type="ARBA" id="ARBA00023049"/>
    </source>
</evidence>
<keyword evidence="3" id="KW-0645">Protease</keyword>
<evidence type="ECO:0000256" key="5">
    <source>
        <dbReference type="ARBA" id="ARBA00022833"/>
    </source>
</evidence>
<evidence type="ECO:0000259" key="7">
    <source>
        <dbReference type="SMART" id="SM00631"/>
    </source>
</evidence>
<comment type="caution">
    <text evidence="8">The sequence shown here is derived from an EMBL/GenBank/DDBJ whole genome shotgun (WGS) entry which is preliminary data.</text>
</comment>
<evidence type="ECO:0000313" key="8">
    <source>
        <dbReference type="EMBL" id="GEO10971.1"/>
    </source>
</evidence>
<proteinExistence type="inferred from homology"/>
<evidence type="ECO:0000256" key="2">
    <source>
        <dbReference type="ARBA" id="ARBA00005988"/>
    </source>
</evidence>
<dbReference type="PANTHER" id="PTHR11705">
    <property type="entry name" value="PROTEASE FAMILY M14 CARBOXYPEPTIDASE A,B"/>
    <property type="match status" value="1"/>
</dbReference>
<feature type="domain" description="Peptidase M14" evidence="7">
    <location>
        <begin position="41"/>
        <end position="316"/>
    </location>
</feature>
<dbReference type="PANTHER" id="PTHR11705:SF143">
    <property type="entry name" value="SLL0236 PROTEIN"/>
    <property type="match status" value="1"/>
</dbReference>
<evidence type="ECO:0000313" key="9">
    <source>
        <dbReference type="Proteomes" id="UP000321513"/>
    </source>
</evidence>
<evidence type="ECO:0000256" key="1">
    <source>
        <dbReference type="ARBA" id="ARBA00001947"/>
    </source>
</evidence>
<comment type="cofactor">
    <cofactor evidence="1">
        <name>Zn(2+)</name>
        <dbReference type="ChEBI" id="CHEBI:29105"/>
    </cofactor>
</comment>
<dbReference type="GO" id="GO:0005615">
    <property type="term" value="C:extracellular space"/>
    <property type="evidence" value="ECO:0007669"/>
    <property type="project" value="TreeGrafter"/>
</dbReference>
<dbReference type="OrthoDB" id="9758209at2"/>
<dbReference type="AlphaFoldDB" id="A0A512BG88"/>
<organism evidence="8 9">
    <name type="scientific">Segetibacter aerophilus</name>
    <dbReference type="NCBI Taxonomy" id="670293"/>
    <lineage>
        <taxon>Bacteria</taxon>
        <taxon>Pseudomonadati</taxon>
        <taxon>Bacteroidota</taxon>
        <taxon>Chitinophagia</taxon>
        <taxon>Chitinophagales</taxon>
        <taxon>Chitinophagaceae</taxon>
        <taxon>Segetibacter</taxon>
    </lineage>
</organism>
<keyword evidence="4" id="KW-0378">Hydrolase</keyword>
<gene>
    <name evidence="8" type="ORF">SAE01_34670</name>
</gene>
<name>A0A512BG88_9BACT</name>
<dbReference type="EMBL" id="BJYT01000014">
    <property type="protein sequence ID" value="GEO10971.1"/>
    <property type="molecule type" value="Genomic_DNA"/>
</dbReference>